<dbReference type="InterPro" id="IPR029063">
    <property type="entry name" value="SAM-dependent_MTases_sf"/>
</dbReference>
<dbReference type="AlphaFoldDB" id="A0A8C6YQ36"/>
<feature type="compositionally biased region" description="Basic and acidic residues" evidence="1">
    <location>
        <begin position="325"/>
        <end position="339"/>
    </location>
</feature>
<dbReference type="PROSITE" id="PS01131">
    <property type="entry name" value="RRNA_A_DIMETH"/>
    <property type="match status" value="1"/>
</dbReference>
<dbReference type="GO" id="GO:0000179">
    <property type="term" value="F:rRNA (adenine-N6,N6-)-dimethyltransferase activity"/>
    <property type="evidence" value="ECO:0007669"/>
    <property type="project" value="InterPro"/>
</dbReference>
<proteinExistence type="predicted"/>
<feature type="region of interest" description="Disordered" evidence="1">
    <location>
        <begin position="105"/>
        <end position="124"/>
    </location>
</feature>
<organism evidence="3 4">
    <name type="scientific">Nothoprocta perdicaria</name>
    <name type="common">Chilean tinamou</name>
    <name type="synonym">Crypturus perdicarius</name>
    <dbReference type="NCBI Taxonomy" id="30464"/>
    <lineage>
        <taxon>Eukaryota</taxon>
        <taxon>Metazoa</taxon>
        <taxon>Chordata</taxon>
        <taxon>Craniata</taxon>
        <taxon>Vertebrata</taxon>
        <taxon>Euteleostomi</taxon>
        <taxon>Archelosauria</taxon>
        <taxon>Archosauria</taxon>
        <taxon>Dinosauria</taxon>
        <taxon>Saurischia</taxon>
        <taxon>Theropoda</taxon>
        <taxon>Coelurosauria</taxon>
        <taxon>Aves</taxon>
        <taxon>Palaeognathae</taxon>
        <taxon>Tinamiformes</taxon>
        <taxon>Tinamidae</taxon>
        <taxon>Nothoprocta</taxon>
    </lineage>
</organism>
<evidence type="ECO:0000313" key="3">
    <source>
        <dbReference type="Ensembl" id="ENSNPEP00000002111.1"/>
    </source>
</evidence>
<protein>
    <submittedName>
        <fullName evidence="3">Ribosomal RNA adenine dimethylase domain containing 1</fullName>
    </submittedName>
</protein>
<feature type="domain" description="Methyltransferase" evidence="2">
    <location>
        <begin position="142"/>
        <end position="215"/>
    </location>
</feature>
<dbReference type="Proteomes" id="UP000694420">
    <property type="component" value="Unplaced"/>
</dbReference>
<evidence type="ECO:0000313" key="4">
    <source>
        <dbReference type="Proteomes" id="UP000694420"/>
    </source>
</evidence>
<dbReference type="Ensembl" id="ENSNPET00000002153.1">
    <property type="protein sequence ID" value="ENSNPEP00000002111.1"/>
    <property type="gene ID" value="ENSNPEG00000001628.1"/>
</dbReference>
<dbReference type="SUPFAM" id="SSF53335">
    <property type="entry name" value="S-adenosyl-L-methionine-dependent methyltransferases"/>
    <property type="match status" value="1"/>
</dbReference>
<accession>A0A8C6YQ36</accession>
<feature type="region of interest" description="Disordered" evidence="1">
    <location>
        <begin position="301"/>
        <end position="339"/>
    </location>
</feature>
<evidence type="ECO:0000259" key="2">
    <source>
        <dbReference type="Pfam" id="PF13679"/>
    </source>
</evidence>
<dbReference type="InterPro" id="IPR025714">
    <property type="entry name" value="Methyltranfer_dom"/>
</dbReference>
<dbReference type="Gene3D" id="3.40.50.150">
    <property type="entry name" value="Vaccinia Virus protein VP39"/>
    <property type="match status" value="1"/>
</dbReference>
<keyword evidence="4" id="KW-1185">Reference proteome</keyword>
<dbReference type="PANTHER" id="PTHR12496:SF2">
    <property type="entry name" value="METHYLTRANSFERASE-LIKE PROTEIN 25B"/>
    <property type="match status" value="1"/>
</dbReference>
<feature type="compositionally biased region" description="Basic residues" evidence="1">
    <location>
        <begin position="105"/>
        <end position="115"/>
    </location>
</feature>
<dbReference type="InterPro" id="IPR052220">
    <property type="entry name" value="METTL25"/>
</dbReference>
<dbReference type="InterPro" id="IPR020596">
    <property type="entry name" value="rRNA_Ade_Mease_Trfase_CS"/>
</dbReference>
<feature type="region of interest" description="Disordered" evidence="1">
    <location>
        <begin position="223"/>
        <end position="257"/>
    </location>
</feature>
<name>A0A8C6YQ36_NOTPE</name>
<reference evidence="3" key="2">
    <citation type="submission" date="2025-09" db="UniProtKB">
        <authorList>
            <consortium name="Ensembl"/>
        </authorList>
    </citation>
    <scope>IDENTIFICATION</scope>
</reference>
<sequence>AGMAAAAGGELWRERQRAADIARVLALYRPLLDAYVVEFFAEDLWAQLPPSWQAALAAAPAPQLAARLLEPPGTSAGTGAGTGAAAVWPLSLLAFRATAQALAFPRHRHRPRRQRSGPAEFRHNRSQSAALHPLLRKHVKPKKQHEIRRLGKVVKRLSEAAGCDRVVDVGSGQGHLSRVLAFGLGLPVSAVEADGRLVQAAERFDRELLRALRKAIRFPQHLVSPGINHRDGGSGPHGHPHPGTPAPGIFSREGGRCRGGKALAPLPAIPAASKRAFRRICLRPPRPLRGLPIQTKVQVGAGIAGGAPPHSWPPFGGIRARRGGPRREPPEGEKTPRKF</sequence>
<reference evidence="3" key="1">
    <citation type="submission" date="2025-08" db="UniProtKB">
        <authorList>
            <consortium name="Ensembl"/>
        </authorList>
    </citation>
    <scope>IDENTIFICATION</scope>
</reference>
<dbReference type="PANTHER" id="PTHR12496">
    <property type="entry name" value="CGI-41 METHYLTRANSFERASE"/>
    <property type="match status" value="1"/>
</dbReference>
<evidence type="ECO:0000256" key="1">
    <source>
        <dbReference type="SAM" id="MobiDB-lite"/>
    </source>
</evidence>
<dbReference type="Pfam" id="PF13679">
    <property type="entry name" value="Methyltransf_32"/>
    <property type="match status" value="1"/>
</dbReference>